<evidence type="ECO:0000256" key="1">
    <source>
        <dbReference type="ARBA" id="ARBA00022676"/>
    </source>
</evidence>
<dbReference type="GO" id="GO:0016757">
    <property type="term" value="F:glycosyltransferase activity"/>
    <property type="evidence" value="ECO:0007669"/>
    <property type="project" value="UniProtKB-KW"/>
</dbReference>
<reference evidence="3 4" key="1">
    <citation type="submission" date="2018-08" db="EMBL/GenBank/DDBJ databases">
        <title>Genome analysis of the thermophilic bacterium of the candidate phylum Aminicenantes from deep subsurface aquifer revealed its physiology and ecological role.</title>
        <authorList>
            <person name="Kadnikov V.V."/>
            <person name="Mardanov A.V."/>
            <person name="Beletsky A.V."/>
            <person name="Karnachuk O.V."/>
            <person name="Ravin N.V."/>
        </authorList>
    </citation>
    <scope>NUCLEOTIDE SEQUENCE [LARGE SCALE GENOMIC DNA]</scope>
    <source>
        <strain evidence="3">BY38</strain>
    </source>
</reference>
<dbReference type="CDD" id="cd03801">
    <property type="entry name" value="GT4_PimA-like"/>
    <property type="match status" value="1"/>
</dbReference>
<dbReference type="Pfam" id="PF13692">
    <property type="entry name" value="Glyco_trans_1_4"/>
    <property type="match status" value="1"/>
</dbReference>
<dbReference type="EMBL" id="QUAH01000002">
    <property type="protein sequence ID" value="RFT16644.1"/>
    <property type="molecule type" value="Genomic_DNA"/>
</dbReference>
<evidence type="ECO:0000313" key="4">
    <source>
        <dbReference type="Proteomes" id="UP000257323"/>
    </source>
</evidence>
<keyword evidence="2" id="KW-0808">Transferase</keyword>
<protein>
    <recommendedName>
        <fullName evidence="5">Glycosyl transferase family 1 domain-containing protein</fullName>
    </recommendedName>
</protein>
<evidence type="ECO:0000313" key="3">
    <source>
        <dbReference type="EMBL" id="RFT16644.1"/>
    </source>
</evidence>
<dbReference type="Gene3D" id="3.40.50.2000">
    <property type="entry name" value="Glycogen Phosphorylase B"/>
    <property type="match status" value="1"/>
</dbReference>
<name>A0A3E2BPK7_9BACT</name>
<gene>
    <name evidence="3" type="ORF">OP8BY_1257</name>
</gene>
<evidence type="ECO:0000256" key="2">
    <source>
        <dbReference type="ARBA" id="ARBA00022679"/>
    </source>
</evidence>
<dbReference type="Proteomes" id="UP000257323">
    <property type="component" value="Unassembled WGS sequence"/>
</dbReference>
<dbReference type="AlphaFoldDB" id="A0A3E2BPK7"/>
<accession>A0A3E2BPK7</accession>
<sequence length="225" mass="24821">MFRRKRTRAKSLVLPPAIDAGWLESRLTRDDPASPPAAVAMFFSGPDLKRVREAVQALGQVAASTGDGPWPIQTVSIFFPGLSQARQRKLEESLGRTSTGSGLELEFTDFSELQSRWKSFRAAVIFPGFDPLSRVVLEAGLAGVPVVVEKGAASELVIHGRTGFIFDYRDYAALGAFLQVIVKNPERGRQMGLSAREHVKKHYSLGAWKEQFEGILSEILFSSER</sequence>
<evidence type="ECO:0008006" key="5">
    <source>
        <dbReference type="Google" id="ProtNLM"/>
    </source>
</evidence>
<dbReference type="SUPFAM" id="SSF53756">
    <property type="entry name" value="UDP-Glycosyltransferase/glycogen phosphorylase"/>
    <property type="match status" value="1"/>
</dbReference>
<dbReference type="PANTHER" id="PTHR12526">
    <property type="entry name" value="GLYCOSYLTRANSFERASE"/>
    <property type="match status" value="1"/>
</dbReference>
<dbReference type="PANTHER" id="PTHR12526:SF510">
    <property type="entry name" value="D-INOSITOL 3-PHOSPHATE GLYCOSYLTRANSFERASE"/>
    <property type="match status" value="1"/>
</dbReference>
<proteinExistence type="predicted"/>
<organism evidence="3 4">
    <name type="scientific">Candidatus Saccharicenans subterraneus</name>
    <dbReference type="NCBI Taxonomy" id="2508984"/>
    <lineage>
        <taxon>Bacteria</taxon>
        <taxon>Candidatus Aminicenantota</taxon>
        <taxon>Candidatus Aminicenantia</taxon>
        <taxon>Candidatus Aminicenantales</taxon>
        <taxon>Candidatus Saccharicenantaceae</taxon>
        <taxon>Candidatus Saccharicenans</taxon>
    </lineage>
</organism>
<comment type="caution">
    <text evidence="3">The sequence shown here is derived from an EMBL/GenBank/DDBJ whole genome shotgun (WGS) entry which is preliminary data.</text>
</comment>
<keyword evidence="1" id="KW-0328">Glycosyltransferase</keyword>